<comment type="caution">
    <text evidence="2">The sequence shown here is derived from an EMBL/GenBank/DDBJ whole genome shotgun (WGS) entry which is preliminary data.</text>
</comment>
<reference evidence="2 3" key="1">
    <citation type="submission" date="2019-12" db="EMBL/GenBank/DDBJ databases">
        <authorList>
            <person name="Huq M.A."/>
        </authorList>
    </citation>
    <scope>NUCLEOTIDE SEQUENCE [LARGE SCALE GENOMIC DNA]</scope>
    <source>
        <strain evidence="2 3">MAH-34</strain>
    </source>
</reference>
<gene>
    <name evidence="2" type="ORF">GON05_13695</name>
</gene>
<dbReference type="InterPro" id="IPR025237">
    <property type="entry name" value="DUF4183"/>
</dbReference>
<protein>
    <submittedName>
        <fullName evidence="2">DUF4183 domain-containing protein</fullName>
    </submittedName>
</protein>
<dbReference type="Pfam" id="PF13799">
    <property type="entry name" value="DUF4183"/>
    <property type="match status" value="1"/>
</dbReference>
<evidence type="ECO:0000259" key="1">
    <source>
        <dbReference type="Pfam" id="PF13799"/>
    </source>
</evidence>
<name>A0ABW9U9N9_9BACL</name>
<proteinExistence type="predicted"/>
<dbReference type="Proteomes" id="UP000467637">
    <property type="component" value="Unassembled WGS sequence"/>
</dbReference>
<evidence type="ECO:0000313" key="2">
    <source>
        <dbReference type="EMBL" id="MVQ35706.1"/>
    </source>
</evidence>
<accession>A0ABW9U9N9</accession>
<sequence>MNLYVASCPCPKKASKRRKKRSRHRTKRLGVKFLAQTYFFYAISDGEKREYTHEDQIPGYGIQSIPSPKMISYRQVFVNGVLQPRTLYHIREGALTLTSEDVPEKGVPIIVQSVRIYR</sequence>
<organism evidence="2 3">
    <name type="scientific">Paenibacillus anseongense</name>
    <dbReference type="NCBI Taxonomy" id="2682845"/>
    <lineage>
        <taxon>Bacteria</taxon>
        <taxon>Bacillati</taxon>
        <taxon>Bacillota</taxon>
        <taxon>Bacilli</taxon>
        <taxon>Bacillales</taxon>
        <taxon>Paenibacillaceae</taxon>
        <taxon>Paenibacillus</taxon>
    </lineage>
</organism>
<dbReference type="EMBL" id="WSEM01000012">
    <property type="protein sequence ID" value="MVQ35706.1"/>
    <property type="molecule type" value="Genomic_DNA"/>
</dbReference>
<keyword evidence="3" id="KW-1185">Reference proteome</keyword>
<evidence type="ECO:0000313" key="3">
    <source>
        <dbReference type="Proteomes" id="UP000467637"/>
    </source>
</evidence>
<feature type="domain" description="DUF4183" evidence="1">
    <location>
        <begin position="42"/>
        <end position="112"/>
    </location>
</feature>